<dbReference type="RefSeq" id="WP_139657012.1">
    <property type="nucleotide sequence ID" value="NZ_CAWOQH010000192.1"/>
</dbReference>
<accession>A0A5C4RCT2</accession>
<reference evidence="2 3" key="1">
    <citation type="submission" date="2019-01" db="EMBL/GenBank/DDBJ databases">
        <title>Draft genome assembly of Photorhabdus luminescens subsp. sonorensis Caborca.</title>
        <authorList>
            <person name="Duong D.A."/>
            <person name="Espinosa-Artiles P."/>
            <person name="Orozco R.A."/>
            <person name="Molnar I."/>
            <person name="Stock P."/>
        </authorList>
    </citation>
    <scope>NUCLEOTIDE SEQUENCE [LARGE SCALE GENOMIC DNA]</scope>
    <source>
        <strain evidence="2 3">Caborca</strain>
    </source>
</reference>
<dbReference type="InterPro" id="IPR021225">
    <property type="entry name" value="Tlde1_dom"/>
</dbReference>
<organism evidence="2 3">
    <name type="scientific">Photorhabdus luminescens subsp. sonorensis</name>
    <dbReference type="NCBI Taxonomy" id="1173677"/>
    <lineage>
        <taxon>Bacteria</taxon>
        <taxon>Pseudomonadati</taxon>
        <taxon>Pseudomonadota</taxon>
        <taxon>Gammaproteobacteria</taxon>
        <taxon>Enterobacterales</taxon>
        <taxon>Morganellaceae</taxon>
        <taxon>Photorhabdus</taxon>
    </lineage>
</organism>
<feature type="domain" description="Tlde1" evidence="1">
    <location>
        <begin position="25"/>
        <end position="148"/>
    </location>
</feature>
<dbReference type="EMBL" id="SBIJ01000063">
    <property type="protein sequence ID" value="TNH41823.1"/>
    <property type="molecule type" value="Genomic_DNA"/>
</dbReference>
<evidence type="ECO:0000259" key="1">
    <source>
        <dbReference type="Pfam" id="PF10908"/>
    </source>
</evidence>
<gene>
    <name evidence="2" type="ORF">EP164_20490</name>
</gene>
<proteinExistence type="predicted"/>
<name>A0A5C4RCT2_PHOLU</name>
<dbReference type="Pfam" id="PF10908">
    <property type="entry name" value="Tlde1_dom"/>
    <property type="match status" value="1"/>
</dbReference>
<evidence type="ECO:0000313" key="2">
    <source>
        <dbReference type="EMBL" id="TNH41823.1"/>
    </source>
</evidence>
<protein>
    <submittedName>
        <fullName evidence="2">DUF2778 domain-containing protein</fullName>
    </submittedName>
</protein>
<dbReference type="AlphaFoldDB" id="A0A5C4RCT2"/>
<sequence length="160" mass="17833">MPITCTFTLNGMPISILHCIGVGSFPAFSGQKYGRNNAYMTTVQDIGPLPKGRYFIVGRQSGGRLNAIRMWVLKNFYGTDRETWFALYRDDGKINDETFIEGVKRGNFRLHPIGPRGLSEGCVTLTQQTDFDYIRAALLKTTMIPIPGSSLKAYGTIKVN</sequence>
<dbReference type="Proteomes" id="UP000307592">
    <property type="component" value="Unassembled WGS sequence"/>
</dbReference>
<evidence type="ECO:0000313" key="3">
    <source>
        <dbReference type="Proteomes" id="UP000307592"/>
    </source>
</evidence>
<comment type="caution">
    <text evidence="2">The sequence shown here is derived from an EMBL/GenBank/DDBJ whole genome shotgun (WGS) entry which is preliminary data.</text>
</comment>